<feature type="compositionally biased region" description="Basic and acidic residues" evidence="1">
    <location>
        <begin position="1446"/>
        <end position="1457"/>
    </location>
</feature>
<dbReference type="OrthoDB" id="4554584at2"/>
<feature type="compositionally biased region" description="Polar residues" evidence="1">
    <location>
        <begin position="843"/>
        <end position="857"/>
    </location>
</feature>
<feature type="compositionally biased region" description="Pro residues" evidence="1">
    <location>
        <begin position="675"/>
        <end position="692"/>
    </location>
</feature>
<accession>A0A1H1Z9N8</accession>
<protein>
    <submittedName>
        <fullName evidence="4">Papain fold toxin 1, glutamine deamidase</fullName>
    </submittedName>
</protein>
<feature type="compositionally biased region" description="Basic and acidic residues" evidence="1">
    <location>
        <begin position="1207"/>
        <end position="1217"/>
    </location>
</feature>
<feature type="compositionally biased region" description="Low complexity" evidence="1">
    <location>
        <begin position="606"/>
        <end position="616"/>
    </location>
</feature>
<feature type="domain" description="Tox-PL" evidence="2">
    <location>
        <begin position="918"/>
        <end position="1045"/>
    </location>
</feature>
<keyword evidence="5" id="KW-1185">Reference proteome</keyword>
<evidence type="ECO:0000259" key="2">
    <source>
        <dbReference type="Pfam" id="PF15644"/>
    </source>
</evidence>
<feature type="compositionally biased region" description="Low complexity" evidence="1">
    <location>
        <begin position="339"/>
        <end position="362"/>
    </location>
</feature>
<feature type="region of interest" description="Disordered" evidence="1">
    <location>
        <begin position="843"/>
        <end position="868"/>
    </location>
</feature>
<evidence type="ECO:0000313" key="5">
    <source>
        <dbReference type="Proteomes" id="UP000198688"/>
    </source>
</evidence>
<feature type="compositionally biased region" description="Polar residues" evidence="1">
    <location>
        <begin position="511"/>
        <end position="541"/>
    </location>
</feature>
<gene>
    <name evidence="4" type="ORF">SAMN04489716_3213</name>
</gene>
<feature type="compositionally biased region" description="Basic and acidic residues" evidence="1">
    <location>
        <begin position="1288"/>
        <end position="1331"/>
    </location>
</feature>
<feature type="region of interest" description="Disordered" evidence="1">
    <location>
        <begin position="332"/>
        <end position="717"/>
    </location>
</feature>
<feature type="compositionally biased region" description="Basic and acidic residues" evidence="1">
    <location>
        <begin position="1410"/>
        <end position="1436"/>
    </location>
</feature>
<evidence type="ECO:0000313" key="4">
    <source>
        <dbReference type="EMBL" id="SDT30444.1"/>
    </source>
</evidence>
<dbReference type="InterPro" id="IPR028908">
    <property type="entry name" value="Tox-PL_dom"/>
</dbReference>
<feature type="compositionally biased region" description="Low complexity" evidence="1">
    <location>
        <begin position="585"/>
        <end position="595"/>
    </location>
</feature>
<sequence length="1811" mass="190257">MTMLPSPIPHPLDFSPWDLPGWAYEALEWVVGFDWPEGNEALTWDIADQWYALADAMVGPREDSVLAAQQIIDAYGGSGTTIDAFVAAWNQIAAGGDEAPLNSLITFADAMAQMVWECGGDIEAAKLEAWIELGLFVIELIALAVTVALTLGAASPAAGGLIAATRFTIQQIFKKLVAQLAKKTIKQALKDAGKRAAKDVLTKKGLKNLGKNAWRSAKDEAREEAFTNTLVQGYQDAAGHGNFSVSELGMSALGGAAGGAAATGGGIGGNGKGGVFRGAASDVLGEIGGSAVSGDFPSFEDLAKAGTSGAAGTSVSNTGDAFKDVRSDLNGGDLKLNGSLPASSGPSNTSSGTGGSSPSLDLSGGGDSGSSSGSSSGGGSSSYSGDGSSSSADSSSSSSGSSYSGSSSSASSYTTASHYSPSTSTASSSDGGSYSASSSSSSSFTPSSSSSSSDHGSAPSVSAQGDGGSSAASSNQASSGPAASTPAGYSHSSSSDNDVRLSSFAPPAESPAQTSGNTGMSSPASSPVNTAPSGGNPSTNAPMAFAPGTVNSGPLGGAPNPNVSLATGGPTPSSFSPSTTPPSTVPQSVTSPSTPNISPATTSPGSPTLPNVNTSPSNPPPTGTSPQGPSPATTTPGPSTPATANPATNAPTSTNPSTPSAATPNTPNTTGPANPSTPSPKGPGPAGSPPVPDAGRGNDAIAPAGMHGSPNLTSRTPDEARFEQAYLDQGARNKKTVENTIRDRALQAFDKEITRTRDAQNFARREAQKAFRLNFSKRAHYQNMEAHYQQQEQDALHRRALAMHFLSQPYKVHLDPDSGPNHQVANDESAFHVDDSPIWHNDQSALTGNDNPPNVRTTRPYGERGGLRPPLPMHQADLERVFPLDSNGRPERAADPRSTYLKLMNDGGPGADPQRGVNCLDCALSFLETYVHGRPTVSAARTADSYGFGQPDTLDGEKDGHYRAEQATGSGFTSLTQRWLEGNTRPAADVKAEVDAGFQMIIDTLKTGGHGSAAIIINVWEGNSAHAWNAVNHNGEIVFVDPQTGEYTDFSNMVSTAANPQFGTHYGHTGLPNRNNVVELNALMIDGQGNPMSVPNTHQSPHYSRQPTPPPPLAWQQQQAQLQQQTNPLPPPPPVPGPPPPPSPVNTQPDPGPAVETRVDTTPPGPPAVDTQPTPDVQEPTDSDPLRESSTADPSPQPEQDTTPEPEDSKPQPHDFDPLSVLDPHSMDRPPTDDPFAVLDLSPKPAPTPEPTVDTEPDNARPDEVKTENDLTLADTSDTPVPQPAPPVDREAEQRTKDAYHFELDSKRRGFDTEHRDNLAHDLRRQARARDDEADEHARRNRVADTLGDPADAARREQEREQMRAEADSLREQANQVERGGPIGDVELSGSDWERANETWADTSPGPVETDDRSALTGDGEPRPIDTTRRYNERGGLRPPLQIHQTDLERAMPRDQDGNVVRLADPREGAWFGLQNDGGPEADPTRSNNCGDNALSFYESYMHARPRVSAPRTFDGYHRGDVNSPIDPETGVIDRIEQTTNSTFEGLTDVGDLSPEDARNQIRMAESRLHHHLLGTGHGSFAFITTQDQAGRTHIYEAVNQNGTILYVDPQTRAVRENSPLYTNTGRGVGPDVVRMDALTLDGQNRPRPLHTGDAPNIATDPSGTSWQVADSVVGPAKGARITAPHPRHTVSGARGARSKDNNTVYLRGYESYRLSDTQAIAEGRAPWNSELKAYVIEGRRYNVKDKKTVYPLDGPGMVKLERAEYSALVAIADAYGDVSAATALTRNPFIANFPGAAEKAKAIYDGTYEP</sequence>
<evidence type="ECO:0000256" key="1">
    <source>
        <dbReference type="SAM" id="MobiDB-lite"/>
    </source>
</evidence>
<feature type="region of interest" description="Disordered" evidence="1">
    <location>
        <begin position="1088"/>
        <end position="1457"/>
    </location>
</feature>
<feature type="compositionally biased region" description="Low complexity" evidence="1">
    <location>
        <begin position="1114"/>
        <end position="1127"/>
    </location>
</feature>
<name>A0A1H1Z9N8_9ACTN</name>
<evidence type="ECO:0000259" key="3">
    <source>
        <dbReference type="Pfam" id="PF25547"/>
    </source>
</evidence>
<reference evidence="4 5" key="1">
    <citation type="submission" date="2016-10" db="EMBL/GenBank/DDBJ databases">
        <authorList>
            <person name="de Groot N.N."/>
        </authorList>
    </citation>
    <scope>NUCLEOTIDE SEQUENCE [LARGE SCALE GENOMIC DNA]</scope>
    <source>
        <strain evidence="4 5">DSM 43941</strain>
    </source>
</reference>
<dbReference type="EMBL" id="LT629758">
    <property type="protein sequence ID" value="SDT30444.1"/>
    <property type="molecule type" value="Genomic_DNA"/>
</dbReference>
<dbReference type="Proteomes" id="UP000198688">
    <property type="component" value="Chromosome I"/>
</dbReference>
<feature type="compositionally biased region" description="Polar residues" evidence="1">
    <location>
        <begin position="596"/>
        <end position="605"/>
    </location>
</feature>
<feature type="compositionally biased region" description="Polar residues" evidence="1">
    <location>
        <begin position="1090"/>
        <end position="1105"/>
    </location>
</feature>
<feature type="compositionally biased region" description="Basic and acidic residues" evidence="1">
    <location>
        <begin position="1352"/>
        <end position="1371"/>
    </location>
</feature>
<feature type="compositionally biased region" description="Basic and acidic residues" evidence="1">
    <location>
        <begin position="1258"/>
        <end position="1269"/>
    </location>
</feature>
<dbReference type="Pfam" id="PF25547">
    <property type="entry name" value="WXG100_2"/>
    <property type="match status" value="1"/>
</dbReference>
<feature type="compositionally biased region" description="Low complexity" evidence="1">
    <location>
        <begin position="624"/>
        <end position="674"/>
    </location>
</feature>
<proteinExistence type="predicted"/>
<dbReference type="Pfam" id="PF15644">
    <property type="entry name" value="Gln_amidase"/>
    <property type="match status" value="2"/>
</dbReference>
<feature type="domain" description="Tox-PL" evidence="2">
    <location>
        <begin position="1488"/>
        <end position="1613"/>
    </location>
</feature>
<organism evidence="4 5">
    <name type="scientific">Actinoplanes derwentensis</name>
    <dbReference type="NCBI Taxonomy" id="113562"/>
    <lineage>
        <taxon>Bacteria</taxon>
        <taxon>Bacillati</taxon>
        <taxon>Actinomycetota</taxon>
        <taxon>Actinomycetes</taxon>
        <taxon>Micromonosporales</taxon>
        <taxon>Micromonosporaceae</taxon>
        <taxon>Actinoplanes</taxon>
    </lineage>
</organism>
<feature type="region of interest" description="Disordered" evidence="1">
    <location>
        <begin position="1645"/>
        <end position="1664"/>
    </location>
</feature>
<feature type="compositionally biased region" description="Low complexity" evidence="1">
    <location>
        <begin position="381"/>
        <end position="503"/>
    </location>
</feature>
<dbReference type="STRING" id="113562.SAMN04489716_3213"/>
<feature type="compositionally biased region" description="Pro residues" evidence="1">
    <location>
        <begin position="1128"/>
        <end position="1144"/>
    </location>
</feature>
<feature type="domain" description="Outer membrane channel protein CpnT-like N-terminal" evidence="3">
    <location>
        <begin position="8"/>
        <end position="157"/>
    </location>
</feature>
<dbReference type="InterPro" id="IPR057746">
    <property type="entry name" value="CpnT-like_N"/>
</dbReference>
<dbReference type="RefSeq" id="WP_092545382.1">
    <property type="nucleotide sequence ID" value="NZ_BOMJ01000005.1"/>
</dbReference>